<feature type="domain" description="Tail specific protease" evidence="1">
    <location>
        <begin position="190"/>
        <end position="427"/>
    </location>
</feature>
<dbReference type="GO" id="GO:0004175">
    <property type="term" value="F:endopeptidase activity"/>
    <property type="evidence" value="ECO:0007669"/>
    <property type="project" value="TreeGrafter"/>
</dbReference>
<dbReference type="GO" id="GO:0008236">
    <property type="term" value="F:serine-type peptidase activity"/>
    <property type="evidence" value="ECO:0007669"/>
    <property type="project" value="InterPro"/>
</dbReference>
<dbReference type="InterPro" id="IPR029045">
    <property type="entry name" value="ClpP/crotonase-like_dom_sf"/>
</dbReference>
<dbReference type="InterPro" id="IPR005151">
    <property type="entry name" value="Tail-specific_protease"/>
</dbReference>
<evidence type="ECO:0000313" key="3">
    <source>
        <dbReference type="Proteomes" id="UP000535020"/>
    </source>
</evidence>
<dbReference type="InterPro" id="IPR041613">
    <property type="entry name" value="Pept_S41_N"/>
</dbReference>
<protein>
    <submittedName>
        <fullName evidence="2">Peptidase S41</fullName>
    </submittedName>
</protein>
<reference evidence="2 3" key="1">
    <citation type="submission" date="2020-07" db="EMBL/GenBank/DDBJ databases">
        <authorList>
            <person name="Sun Q."/>
        </authorList>
    </citation>
    <scope>NUCLEOTIDE SEQUENCE [LARGE SCALE GENOMIC DNA]</scope>
    <source>
        <strain evidence="2 3">MAH-1</strain>
    </source>
</reference>
<dbReference type="Proteomes" id="UP000535020">
    <property type="component" value="Unassembled WGS sequence"/>
</dbReference>
<dbReference type="PANTHER" id="PTHR32060:SF30">
    <property type="entry name" value="CARBOXY-TERMINAL PROCESSING PROTEASE CTPA"/>
    <property type="match status" value="1"/>
</dbReference>
<sequence>MKKFLLIMLSIVAIGFGLSSCEPDDSNSVPKDLRISDFVWKGMNLYYLWQEDVPDLADDRFANQTELNTYLSQNNEPITLFNHLRVATSIDRFSVIYSDYRVLEGILSGTTGNNGVDFALRYKQGSSTDIFGWVRYILPNSDASNKDIHRGDIFYAVNGTPLTVTNYQQLLSGQTYTLDLADYDNGNITPNGQSVTLTKATYSENPVYINEAFNVGNHKIGYLMYNGFYPNYDLAMNQAFAQLDSQNITDLVLDLRYNSGGSIQTATYLASMITGQFTNQVFAKEQWNDKLMDYWNDNNPETLSNRFTDEINGNSIHSLNLGTVYILTSRSTASASELVINCLKPYVNVVQIGDVTTGKNVGSVTLYDSPSFEKDGSDPTHYYAMQPIVLKTINKNGFGDYADGLQPTQEYVEDLSNLGVLGDVNEPLLSTAIGIITANGRLIRPMPEKIFTPFKDSKSLDGLRDQMYSSAKNLKP</sequence>
<dbReference type="SUPFAM" id="SSF50156">
    <property type="entry name" value="PDZ domain-like"/>
    <property type="match status" value="1"/>
</dbReference>
<dbReference type="GO" id="GO:0030288">
    <property type="term" value="C:outer membrane-bounded periplasmic space"/>
    <property type="evidence" value="ECO:0007669"/>
    <property type="project" value="TreeGrafter"/>
</dbReference>
<proteinExistence type="predicted"/>
<dbReference type="Pfam" id="PF03572">
    <property type="entry name" value="Peptidase_S41"/>
    <property type="match status" value="1"/>
</dbReference>
<dbReference type="AlphaFoldDB" id="A0A7Y8Y3T9"/>
<evidence type="ECO:0000313" key="2">
    <source>
        <dbReference type="EMBL" id="NYA72012.1"/>
    </source>
</evidence>
<dbReference type="Gene3D" id="2.30.42.10">
    <property type="match status" value="1"/>
</dbReference>
<dbReference type="GO" id="GO:0006508">
    <property type="term" value="P:proteolysis"/>
    <property type="evidence" value="ECO:0007669"/>
    <property type="project" value="InterPro"/>
</dbReference>
<gene>
    <name evidence="2" type="ORF">HZF10_13870</name>
</gene>
<dbReference type="SMART" id="SM00245">
    <property type="entry name" value="TSPc"/>
    <property type="match status" value="1"/>
</dbReference>
<comment type="caution">
    <text evidence="2">The sequence shown here is derived from an EMBL/GenBank/DDBJ whole genome shotgun (WGS) entry which is preliminary data.</text>
</comment>
<dbReference type="Gene3D" id="3.90.226.10">
    <property type="entry name" value="2-enoyl-CoA Hydratase, Chain A, domain 1"/>
    <property type="match status" value="1"/>
</dbReference>
<dbReference type="Gene3D" id="3.30.750.170">
    <property type="match status" value="1"/>
</dbReference>
<organism evidence="2 3">
    <name type="scientific">Flavobacterium agri</name>
    <dbReference type="NCBI Taxonomy" id="2743471"/>
    <lineage>
        <taxon>Bacteria</taxon>
        <taxon>Pseudomonadati</taxon>
        <taxon>Bacteroidota</taxon>
        <taxon>Flavobacteriia</taxon>
        <taxon>Flavobacteriales</taxon>
        <taxon>Flavobacteriaceae</taxon>
        <taxon>Flavobacterium</taxon>
    </lineage>
</organism>
<dbReference type="PANTHER" id="PTHR32060">
    <property type="entry name" value="TAIL-SPECIFIC PROTEASE"/>
    <property type="match status" value="1"/>
</dbReference>
<accession>A0A7Y8Y3T9</accession>
<dbReference type="RefSeq" id="WP_176006822.1">
    <property type="nucleotide sequence ID" value="NZ_JABWMI010000015.1"/>
</dbReference>
<dbReference type="CDD" id="cd07561">
    <property type="entry name" value="Peptidase_S41_CPP_like"/>
    <property type="match status" value="1"/>
</dbReference>
<keyword evidence="3" id="KW-1185">Reference proteome</keyword>
<dbReference type="Pfam" id="PF18294">
    <property type="entry name" value="Pept_S41_N"/>
    <property type="match status" value="1"/>
</dbReference>
<evidence type="ECO:0000259" key="1">
    <source>
        <dbReference type="SMART" id="SM00245"/>
    </source>
</evidence>
<dbReference type="InterPro" id="IPR036034">
    <property type="entry name" value="PDZ_sf"/>
</dbReference>
<dbReference type="GO" id="GO:0007165">
    <property type="term" value="P:signal transduction"/>
    <property type="evidence" value="ECO:0007669"/>
    <property type="project" value="TreeGrafter"/>
</dbReference>
<dbReference type="PROSITE" id="PS51257">
    <property type="entry name" value="PROKAR_LIPOPROTEIN"/>
    <property type="match status" value="1"/>
</dbReference>
<dbReference type="SUPFAM" id="SSF52096">
    <property type="entry name" value="ClpP/crotonase"/>
    <property type="match status" value="1"/>
</dbReference>
<dbReference type="EMBL" id="JACBJI010000006">
    <property type="protein sequence ID" value="NYA72012.1"/>
    <property type="molecule type" value="Genomic_DNA"/>
</dbReference>
<name>A0A7Y8Y3T9_9FLAO</name>